<dbReference type="GO" id="GO:0005509">
    <property type="term" value="F:calcium ion binding"/>
    <property type="evidence" value="ECO:0007669"/>
    <property type="project" value="InterPro"/>
</dbReference>
<keyword evidence="4" id="KW-1185">Reference proteome</keyword>
<organism evidence="3 4">
    <name type="scientific">Hymenolepis diminuta</name>
    <name type="common">Rat tapeworm</name>
    <dbReference type="NCBI Taxonomy" id="6216"/>
    <lineage>
        <taxon>Eukaryota</taxon>
        <taxon>Metazoa</taxon>
        <taxon>Spiralia</taxon>
        <taxon>Lophotrochozoa</taxon>
        <taxon>Platyhelminthes</taxon>
        <taxon>Cestoda</taxon>
        <taxon>Eucestoda</taxon>
        <taxon>Cyclophyllidea</taxon>
        <taxon>Hymenolepididae</taxon>
        <taxon>Hymenolepis</taxon>
    </lineage>
</organism>
<name>A0A564YVD6_HYMDI</name>
<evidence type="ECO:0000256" key="1">
    <source>
        <dbReference type="SAM" id="MobiDB-lite"/>
    </source>
</evidence>
<dbReference type="PROSITE" id="PS50222">
    <property type="entry name" value="EF_HAND_2"/>
    <property type="match status" value="1"/>
</dbReference>
<feature type="domain" description="EF-hand" evidence="2">
    <location>
        <begin position="40"/>
        <end position="75"/>
    </location>
</feature>
<evidence type="ECO:0000259" key="2">
    <source>
        <dbReference type="PROSITE" id="PS50222"/>
    </source>
</evidence>
<dbReference type="Proteomes" id="UP000321570">
    <property type="component" value="Unassembled WGS sequence"/>
</dbReference>
<feature type="region of interest" description="Disordered" evidence="1">
    <location>
        <begin position="1"/>
        <end position="34"/>
    </location>
</feature>
<proteinExistence type="predicted"/>
<evidence type="ECO:0000313" key="4">
    <source>
        <dbReference type="Proteomes" id="UP000321570"/>
    </source>
</evidence>
<reference evidence="3 4" key="1">
    <citation type="submission" date="2019-07" db="EMBL/GenBank/DDBJ databases">
        <authorList>
            <person name="Jastrzebski P J."/>
            <person name="Paukszto L."/>
            <person name="Jastrzebski P J."/>
        </authorList>
    </citation>
    <scope>NUCLEOTIDE SEQUENCE [LARGE SCALE GENOMIC DNA]</scope>
    <source>
        <strain evidence="3 4">WMS-il1</strain>
    </source>
</reference>
<protein>
    <recommendedName>
        <fullName evidence="2">EF-hand domain-containing protein</fullName>
    </recommendedName>
</protein>
<accession>A0A564YVD6</accession>
<dbReference type="AlphaFoldDB" id="A0A564YVD6"/>
<evidence type="ECO:0000313" key="3">
    <source>
        <dbReference type="EMBL" id="VUZ51247.1"/>
    </source>
</evidence>
<gene>
    <name evidence="3" type="ORF">WMSIL1_LOCUS10026</name>
</gene>
<sequence>MPFNFQKLTGKKSAAKDPNPSPSASIPCCSHHRPGCPKRSNELVLRKLISEFDADSDGQFTLSELRQLGHDLCIPYQEVTFKRHFFF</sequence>
<dbReference type="InterPro" id="IPR002048">
    <property type="entry name" value="EF_hand_dom"/>
</dbReference>
<dbReference type="EMBL" id="CABIJS010000432">
    <property type="protein sequence ID" value="VUZ51247.1"/>
    <property type="molecule type" value="Genomic_DNA"/>
</dbReference>